<dbReference type="InterPro" id="IPR013024">
    <property type="entry name" value="GGCT-like"/>
</dbReference>
<comment type="similarity">
    <text evidence="1 3">Belongs to the gamma-glutamylcyclotransferase family.</text>
</comment>
<evidence type="ECO:0000313" key="6">
    <source>
        <dbReference type="Proteomes" id="UP000253426"/>
    </source>
</evidence>
<dbReference type="InterPro" id="IPR039126">
    <property type="entry name" value="GGACT"/>
</dbReference>
<evidence type="ECO:0000313" key="5">
    <source>
        <dbReference type="EMBL" id="RBP40367.1"/>
    </source>
</evidence>
<dbReference type="PANTHER" id="PTHR12510:SF4">
    <property type="entry name" value="GAMMA-GLUTAMYLAMINECYCLOTRANSFERASE"/>
    <property type="match status" value="1"/>
</dbReference>
<keyword evidence="6" id="KW-1185">Reference proteome</keyword>
<evidence type="ECO:0000256" key="1">
    <source>
        <dbReference type="ARBA" id="ARBA00008861"/>
    </source>
</evidence>
<evidence type="ECO:0000256" key="3">
    <source>
        <dbReference type="RuleBase" id="RU367036"/>
    </source>
</evidence>
<dbReference type="AlphaFoldDB" id="A0A366HDB2"/>
<gene>
    <name evidence="5" type="ORF">DES53_10874</name>
</gene>
<dbReference type="Proteomes" id="UP000253426">
    <property type="component" value="Unassembled WGS sequence"/>
</dbReference>
<dbReference type="InterPro" id="IPR036568">
    <property type="entry name" value="GGCT-like_sf"/>
</dbReference>
<dbReference type="Pfam" id="PF06094">
    <property type="entry name" value="GGACT"/>
    <property type="match status" value="1"/>
</dbReference>
<organism evidence="5 6">
    <name type="scientific">Roseimicrobium gellanilyticum</name>
    <dbReference type="NCBI Taxonomy" id="748857"/>
    <lineage>
        <taxon>Bacteria</taxon>
        <taxon>Pseudomonadati</taxon>
        <taxon>Verrucomicrobiota</taxon>
        <taxon>Verrucomicrobiia</taxon>
        <taxon>Verrucomicrobiales</taxon>
        <taxon>Verrucomicrobiaceae</taxon>
        <taxon>Roseimicrobium</taxon>
    </lineage>
</organism>
<dbReference type="Gene3D" id="3.10.490.10">
    <property type="entry name" value="Gamma-glutamyl cyclotransferase-like"/>
    <property type="match status" value="1"/>
</dbReference>
<proteinExistence type="inferred from homology"/>
<dbReference type="RefSeq" id="WP_170157262.1">
    <property type="nucleotide sequence ID" value="NZ_QNRR01000008.1"/>
</dbReference>
<keyword evidence="5" id="KW-0808">Transferase</keyword>
<sequence length="125" mass="13896">MRIFVYGTLKRGLSNHAWIAGQQFIAEACTEPVYRMYDCGGFPGMIAVAQGGVSILGEIWEVDEPGRKKLDILEDVEGGEYALEPVRLAVGDGVTDGVIHPIPIFTYIYKRPVQHMPDAGMNWRK</sequence>
<reference evidence="5 6" key="1">
    <citation type="submission" date="2018-06" db="EMBL/GenBank/DDBJ databases">
        <title>Genomic Encyclopedia of Type Strains, Phase IV (KMG-IV): sequencing the most valuable type-strain genomes for metagenomic binning, comparative biology and taxonomic classification.</title>
        <authorList>
            <person name="Goeker M."/>
        </authorList>
    </citation>
    <scope>NUCLEOTIDE SEQUENCE [LARGE SCALE GENOMIC DNA]</scope>
    <source>
        <strain evidence="5 6">DSM 25532</strain>
    </source>
</reference>
<evidence type="ECO:0000256" key="2">
    <source>
        <dbReference type="PIRSR" id="PIRSR639126-1"/>
    </source>
</evidence>
<dbReference type="PANTHER" id="PTHR12510">
    <property type="entry name" value="TROPONIN C-AKIN-1 PROTEIN"/>
    <property type="match status" value="1"/>
</dbReference>
<name>A0A366HDB2_9BACT</name>
<dbReference type="CDD" id="cd06661">
    <property type="entry name" value="GGCT_like"/>
    <property type="match status" value="1"/>
</dbReference>
<evidence type="ECO:0000259" key="4">
    <source>
        <dbReference type="Pfam" id="PF06094"/>
    </source>
</evidence>
<protein>
    <recommendedName>
        <fullName evidence="3">Gamma-glutamylcyclotransferase family protein</fullName>
    </recommendedName>
</protein>
<comment type="caution">
    <text evidence="5">The sequence shown here is derived from an EMBL/GenBank/DDBJ whole genome shotgun (WGS) entry which is preliminary data.</text>
</comment>
<dbReference type="InterPro" id="IPR009288">
    <property type="entry name" value="AIG2-like_dom"/>
</dbReference>
<dbReference type="EMBL" id="QNRR01000008">
    <property type="protein sequence ID" value="RBP40367.1"/>
    <property type="molecule type" value="Genomic_DNA"/>
</dbReference>
<feature type="active site" description="Proton acceptor" evidence="2">
    <location>
        <position position="74"/>
    </location>
</feature>
<dbReference type="SUPFAM" id="SSF110857">
    <property type="entry name" value="Gamma-glutamyl cyclotransferase-like"/>
    <property type="match status" value="1"/>
</dbReference>
<accession>A0A366HDB2</accession>
<feature type="domain" description="Gamma-glutamylcyclotransferase AIG2-like" evidence="4">
    <location>
        <begin position="3"/>
        <end position="124"/>
    </location>
</feature>
<dbReference type="GO" id="GO:0005829">
    <property type="term" value="C:cytosol"/>
    <property type="evidence" value="ECO:0007669"/>
    <property type="project" value="TreeGrafter"/>
</dbReference>
<dbReference type="GO" id="GO:0061929">
    <property type="term" value="F:gamma-glutamylaminecyclotransferase activity"/>
    <property type="evidence" value="ECO:0007669"/>
    <property type="project" value="InterPro"/>
</dbReference>
<dbReference type="GO" id="GO:0016740">
    <property type="term" value="F:transferase activity"/>
    <property type="evidence" value="ECO:0007669"/>
    <property type="project" value="UniProtKB-KW"/>
</dbReference>